<evidence type="ECO:0000313" key="1">
    <source>
        <dbReference type="EMBL" id="KKL07086.1"/>
    </source>
</evidence>
<reference evidence="1" key="1">
    <citation type="journal article" date="2015" name="Nature">
        <title>Complex archaea that bridge the gap between prokaryotes and eukaryotes.</title>
        <authorList>
            <person name="Spang A."/>
            <person name="Saw J.H."/>
            <person name="Jorgensen S.L."/>
            <person name="Zaremba-Niedzwiedzka K."/>
            <person name="Martijn J."/>
            <person name="Lind A.E."/>
            <person name="van Eijk R."/>
            <person name="Schleper C."/>
            <person name="Guy L."/>
            <person name="Ettema T.J."/>
        </authorList>
    </citation>
    <scope>NUCLEOTIDE SEQUENCE</scope>
</reference>
<protein>
    <submittedName>
        <fullName evidence="1">Uncharacterized protein</fullName>
    </submittedName>
</protein>
<feature type="non-terminal residue" evidence="1">
    <location>
        <position position="105"/>
    </location>
</feature>
<gene>
    <name evidence="1" type="ORF">LCGC14_2589570</name>
</gene>
<dbReference type="AlphaFoldDB" id="A0A0F9CN41"/>
<accession>A0A0F9CN41</accession>
<name>A0A0F9CN41_9ZZZZ</name>
<sequence length="105" mass="11602">MSLNFGKQLFAPRGELIQSFDYFDIAEGLGYDVYYGSKGNDGEYLITTSVIYSEDIVSFIEDQSVATSATKYFDLDFDIVFNQPKNVKGKVIANIPIGMAATTTT</sequence>
<comment type="caution">
    <text evidence="1">The sequence shown here is derived from an EMBL/GenBank/DDBJ whole genome shotgun (WGS) entry which is preliminary data.</text>
</comment>
<proteinExistence type="predicted"/>
<dbReference type="EMBL" id="LAZR01043436">
    <property type="protein sequence ID" value="KKL07086.1"/>
    <property type="molecule type" value="Genomic_DNA"/>
</dbReference>
<organism evidence="1">
    <name type="scientific">marine sediment metagenome</name>
    <dbReference type="NCBI Taxonomy" id="412755"/>
    <lineage>
        <taxon>unclassified sequences</taxon>
        <taxon>metagenomes</taxon>
        <taxon>ecological metagenomes</taxon>
    </lineage>
</organism>